<evidence type="ECO:0000259" key="13">
    <source>
        <dbReference type="PROSITE" id="PS51042"/>
    </source>
</evidence>
<dbReference type="PROSITE" id="PS51042">
    <property type="entry name" value="CUT"/>
    <property type="match status" value="1"/>
</dbReference>
<keyword evidence="6 10" id="KW-0804">Transcription</keyword>
<dbReference type="PANTHER" id="PTHR14057">
    <property type="entry name" value="TRANSCRIPTION FACTOR ONECUT"/>
    <property type="match status" value="1"/>
</dbReference>
<evidence type="ECO:0000256" key="9">
    <source>
        <dbReference type="RuleBase" id="RU000682"/>
    </source>
</evidence>
<name>A0A7E4V851_PANRE</name>
<proteinExistence type="inferred from homology"/>
<dbReference type="InterPro" id="IPR009057">
    <property type="entry name" value="Homeodomain-like_sf"/>
</dbReference>
<feature type="region of interest" description="Disordered" evidence="11">
    <location>
        <begin position="591"/>
        <end position="611"/>
    </location>
</feature>
<accession>A0A7E4V851</accession>
<dbReference type="AlphaFoldDB" id="A0A7E4V851"/>
<feature type="domain" description="Homeobox" evidence="12">
    <location>
        <begin position="604"/>
        <end position="664"/>
    </location>
</feature>
<keyword evidence="5 8" id="KW-0371">Homeobox</keyword>
<feature type="region of interest" description="Disordered" evidence="11">
    <location>
        <begin position="665"/>
        <end position="694"/>
    </location>
</feature>
<dbReference type="SMART" id="SM01109">
    <property type="entry name" value="CUT"/>
    <property type="match status" value="1"/>
</dbReference>
<dbReference type="Gene3D" id="1.10.10.60">
    <property type="entry name" value="Homeodomain-like"/>
    <property type="match status" value="1"/>
</dbReference>
<dbReference type="FunFam" id="1.10.260.40:FF:000005">
    <property type="entry name" value="One cut domain family member"/>
    <property type="match status" value="1"/>
</dbReference>
<evidence type="ECO:0000256" key="7">
    <source>
        <dbReference type="ARBA" id="ARBA00023242"/>
    </source>
</evidence>
<feature type="domain" description="CUT" evidence="13">
    <location>
        <begin position="503"/>
        <end position="589"/>
    </location>
</feature>
<evidence type="ECO:0000256" key="8">
    <source>
        <dbReference type="PROSITE-ProRule" id="PRU00108"/>
    </source>
</evidence>
<evidence type="ECO:0000256" key="10">
    <source>
        <dbReference type="RuleBase" id="RU361129"/>
    </source>
</evidence>
<dbReference type="PROSITE" id="PS50071">
    <property type="entry name" value="HOMEOBOX_2"/>
    <property type="match status" value="1"/>
</dbReference>
<dbReference type="InterPro" id="IPR003350">
    <property type="entry name" value="CUT_dom"/>
</dbReference>
<evidence type="ECO:0000313" key="14">
    <source>
        <dbReference type="Proteomes" id="UP000492821"/>
    </source>
</evidence>
<evidence type="ECO:0000256" key="5">
    <source>
        <dbReference type="ARBA" id="ARBA00023155"/>
    </source>
</evidence>
<dbReference type="Gene3D" id="1.10.260.40">
    <property type="entry name" value="lambda repressor-like DNA-binding domains"/>
    <property type="match status" value="1"/>
</dbReference>
<dbReference type="SUPFAM" id="SSF47413">
    <property type="entry name" value="lambda repressor-like DNA-binding domains"/>
    <property type="match status" value="1"/>
</dbReference>
<dbReference type="SMART" id="SM00389">
    <property type="entry name" value="HOX"/>
    <property type="match status" value="1"/>
</dbReference>
<comment type="similarity">
    <text evidence="2 10">Belongs to the CUT homeobox family.</text>
</comment>
<dbReference type="Pfam" id="PF02376">
    <property type="entry name" value="CUT"/>
    <property type="match status" value="1"/>
</dbReference>
<dbReference type="SUPFAM" id="SSF46689">
    <property type="entry name" value="Homeodomain-like"/>
    <property type="match status" value="1"/>
</dbReference>
<dbReference type="GO" id="GO:0005634">
    <property type="term" value="C:nucleus"/>
    <property type="evidence" value="ECO:0007669"/>
    <property type="project" value="UniProtKB-SubCell"/>
</dbReference>
<dbReference type="WBParaSite" id="Pan_g17362.t1">
    <property type="protein sequence ID" value="Pan_g17362.t1"/>
    <property type="gene ID" value="Pan_g17362"/>
</dbReference>
<reference evidence="15" key="2">
    <citation type="submission" date="2020-10" db="UniProtKB">
        <authorList>
            <consortium name="WormBaseParasite"/>
        </authorList>
    </citation>
    <scope>IDENTIFICATION</scope>
</reference>
<sequence>MPYPIAKLAYGLRCRLRELATASECYNFQVAAGNAAICPPEFQILQENLDGIYFFCEKEVVLAYRKDKIPIVLVENAVIRCKRHIELNDFNLQYLKSDVTGGRQFSGLQSRALREDAAGGGELQNGGALHFWTDDVPRAMQWNRQVCSFSPSSQSTGLPDPAISTPVVREQYSRRQDRLTFTIMMESLDTSLSSDPMLCSVLDIHSPVSMHQMDDYRHLGDNSMYHGRLSPHAGSMISTSHGYSSHYSTLTTLHSLPPLSTVTSSSQDKYIIIQTNGAASTSIDSLNDSNHNSLSESTFSDCSLGGNSPLHYGCETPNTTYYHVSNMHEPCSPSAGSGSSPDESSGYNSIIPSYNVDIKYEYDMAEDDNDLECSSLMSPMPSSESQNKHAQNGYHQRQTSRQTILTQPADEHNSKTFIAVPYSSSSSSAASSASTGSVHQNVHVVQPKIEKIYYASNGSFDGYSGDITDGMSILEDIKLRSPSPNGLLQSPLPTDFLFCDESPECDGDIEELNTRELAQRISSELKRYSIPQAIFAQRVLCRSQGTLSDLLRNPKPWSKLKSGRETFRRMAKWLQEPEFQRMSALRLAACKRKEEQNTSQTQPSVPKKPRLVFTDIQRRTLQAIFKETKRPSREMQLMISQQLNLDITTVANFFMNARRRRHDLQSAREEHYASISSNGSINTAATTPSSTTSNAEADYAAQMSIEDMQAQVQQVVAQVQAQHLAEQQMRENEKNAVAHYTTALFNSVDISDLTEPAVAKAESFLEFFD</sequence>
<reference evidence="14" key="1">
    <citation type="journal article" date="2013" name="Genetics">
        <title>The draft genome and transcriptome of Panagrellus redivivus are shaped by the harsh demands of a free-living lifestyle.</title>
        <authorList>
            <person name="Srinivasan J."/>
            <person name="Dillman A.R."/>
            <person name="Macchietto M.G."/>
            <person name="Heikkinen L."/>
            <person name="Lakso M."/>
            <person name="Fracchia K.M."/>
            <person name="Antoshechkin I."/>
            <person name="Mortazavi A."/>
            <person name="Wong G."/>
            <person name="Sternberg P.W."/>
        </authorList>
    </citation>
    <scope>NUCLEOTIDE SEQUENCE [LARGE SCALE GENOMIC DNA]</scope>
    <source>
        <strain evidence="14">MT8872</strain>
    </source>
</reference>
<dbReference type="InterPro" id="IPR051649">
    <property type="entry name" value="CUT_Homeobox"/>
</dbReference>
<evidence type="ECO:0000313" key="15">
    <source>
        <dbReference type="WBParaSite" id="Pan_g17362.t1"/>
    </source>
</evidence>
<feature type="region of interest" description="Disordered" evidence="11">
    <location>
        <begin position="371"/>
        <end position="400"/>
    </location>
</feature>
<protein>
    <recommendedName>
        <fullName evidence="10">One cut domain family member</fullName>
    </recommendedName>
</protein>
<dbReference type="CDD" id="cd00086">
    <property type="entry name" value="homeodomain"/>
    <property type="match status" value="1"/>
</dbReference>
<feature type="compositionally biased region" description="Low complexity" evidence="11">
    <location>
        <begin position="372"/>
        <end position="385"/>
    </location>
</feature>
<comment type="subcellular location">
    <subcellularLocation>
        <location evidence="1 8 9">Nucleus</location>
    </subcellularLocation>
</comment>
<feature type="compositionally biased region" description="Polar residues" evidence="11">
    <location>
        <begin position="388"/>
        <end position="400"/>
    </location>
</feature>
<keyword evidence="3 10" id="KW-0805">Transcription regulation</keyword>
<evidence type="ECO:0000256" key="6">
    <source>
        <dbReference type="ARBA" id="ARBA00023163"/>
    </source>
</evidence>
<evidence type="ECO:0000256" key="2">
    <source>
        <dbReference type="ARBA" id="ARBA00008190"/>
    </source>
</evidence>
<dbReference type="PANTHER" id="PTHR14057:SF47">
    <property type="entry name" value="HOMEOBOX PROTEIN ONECUT"/>
    <property type="match status" value="1"/>
</dbReference>
<feature type="compositionally biased region" description="Low complexity" evidence="11">
    <location>
        <begin position="682"/>
        <end position="694"/>
    </location>
</feature>
<dbReference type="FunFam" id="1.10.10.60:FF:000054">
    <property type="entry name" value="One cut domain family member"/>
    <property type="match status" value="1"/>
</dbReference>
<evidence type="ECO:0000256" key="11">
    <source>
        <dbReference type="SAM" id="MobiDB-lite"/>
    </source>
</evidence>
<organism evidence="14 15">
    <name type="scientific">Panagrellus redivivus</name>
    <name type="common">Microworm</name>
    <dbReference type="NCBI Taxonomy" id="6233"/>
    <lineage>
        <taxon>Eukaryota</taxon>
        <taxon>Metazoa</taxon>
        <taxon>Ecdysozoa</taxon>
        <taxon>Nematoda</taxon>
        <taxon>Chromadorea</taxon>
        <taxon>Rhabditida</taxon>
        <taxon>Tylenchina</taxon>
        <taxon>Panagrolaimomorpha</taxon>
        <taxon>Panagrolaimoidea</taxon>
        <taxon>Panagrolaimidae</taxon>
        <taxon>Panagrellus</taxon>
    </lineage>
</organism>
<keyword evidence="14" id="KW-1185">Reference proteome</keyword>
<keyword evidence="7 8" id="KW-0539">Nucleus</keyword>
<evidence type="ECO:0000259" key="12">
    <source>
        <dbReference type="PROSITE" id="PS50071"/>
    </source>
</evidence>
<evidence type="ECO:0000256" key="3">
    <source>
        <dbReference type="ARBA" id="ARBA00023015"/>
    </source>
</evidence>
<feature type="DNA-binding region" description="Homeobox" evidence="8">
    <location>
        <begin position="606"/>
        <end position="665"/>
    </location>
</feature>
<evidence type="ECO:0000256" key="4">
    <source>
        <dbReference type="ARBA" id="ARBA00023125"/>
    </source>
</evidence>
<dbReference type="GO" id="GO:0000981">
    <property type="term" value="F:DNA-binding transcription factor activity, RNA polymerase II-specific"/>
    <property type="evidence" value="ECO:0007669"/>
    <property type="project" value="TreeGrafter"/>
</dbReference>
<dbReference type="Pfam" id="PF00046">
    <property type="entry name" value="Homeodomain"/>
    <property type="match status" value="1"/>
</dbReference>
<dbReference type="GO" id="GO:0000978">
    <property type="term" value="F:RNA polymerase II cis-regulatory region sequence-specific DNA binding"/>
    <property type="evidence" value="ECO:0007669"/>
    <property type="project" value="TreeGrafter"/>
</dbReference>
<keyword evidence="4 8" id="KW-0238">DNA-binding</keyword>
<dbReference type="InterPro" id="IPR001356">
    <property type="entry name" value="HD"/>
</dbReference>
<dbReference type="InterPro" id="IPR010982">
    <property type="entry name" value="Lambda_DNA-bd_dom_sf"/>
</dbReference>
<dbReference type="Proteomes" id="UP000492821">
    <property type="component" value="Unassembled WGS sequence"/>
</dbReference>
<evidence type="ECO:0000256" key="1">
    <source>
        <dbReference type="ARBA" id="ARBA00004123"/>
    </source>
</evidence>